<keyword evidence="2" id="KW-0732">Signal</keyword>
<dbReference type="Gene3D" id="3.90.280.10">
    <property type="entry name" value="PEBP-like"/>
    <property type="match status" value="1"/>
</dbReference>
<sequence length="307" mass="32470">MKYLAVFLALAGPALAQTPPNFSPDTPSFLPIAYRGSQSNPSFFTNGGIFAKNAVQNEPNVYIPSSMANQTFLVLMVDPDAPSPRENSISQILHWLQPGARAIPNAAVDIRRQDGSTVTLFQLDMTARAIAPYRGPSPPSQEPHRYIFMLFAQRNGTFAMPESFQQFEGGRVRQKFDAKAFAQAAGLGSPMLGNFLLVGSRTTGDGSQTAGTNGFDVLELDTASSTGMWPNSTATGAWGSIPSSTSASSWTTTAAMALVTDPAFAQRTNASAVSFPTPSATKSSGGVRIVGSSLSLIVAAFAAWFIL</sequence>
<protein>
    <recommendedName>
        <fullName evidence="5">PEBP-like protein</fullName>
    </recommendedName>
</protein>
<evidence type="ECO:0000256" key="1">
    <source>
        <dbReference type="ARBA" id="ARBA00007091"/>
    </source>
</evidence>
<organism evidence="3 4">
    <name type="scientific">Drechslerella dactyloides</name>
    <name type="common">Nematode-trapping fungus</name>
    <name type="synonym">Arthrobotrys dactyloides</name>
    <dbReference type="NCBI Taxonomy" id="74499"/>
    <lineage>
        <taxon>Eukaryota</taxon>
        <taxon>Fungi</taxon>
        <taxon>Dikarya</taxon>
        <taxon>Ascomycota</taxon>
        <taxon>Pezizomycotina</taxon>
        <taxon>Orbiliomycetes</taxon>
        <taxon>Orbiliales</taxon>
        <taxon>Orbiliaceae</taxon>
        <taxon>Drechslerella</taxon>
    </lineage>
</organism>
<dbReference type="PROSITE" id="PS01220">
    <property type="entry name" value="PBP"/>
    <property type="match status" value="1"/>
</dbReference>
<dbReference type="GO" id="GO:0046578">
    <property type="term" value="P:regulation of Ras protein signal transduction"/>
    <property type="evidence" value="ECO:0007669"/>
    <property type="project" value="TreeGrafter"/>
</dbReference>
<evidence type="ECO:0000313" key="4">
    <source>
        <dbReference type="Proteomes" id="UP001221413"/>
    </source>
</evidence>
<dbReference type="CDD" id="cd00866">
    <property type="entry name" value="PEBP_euk"/>
    <property type="match status" value="1"/>
</dbReference>
<evidence type="ECO:0000313" key="3">
    <source>
        <dbReference type="EMBL" id="KAJ6256003.1"/>
    </source>
</evidence>
<reference evidence="3" key="1">
    <citation type="submission" date="2023-01" db="EMBL/GenBank/DDBJ databases">
        <title>The chitinases involved in constricting ring structure development in the nematode-trapping fungus Drechslerella dactyloides.</title>
        <authorList>
            <person name="Wang R."/>
            <person name="Zhang L."/>
            <person name="Tang P."/>
            <person name="Li S."/>
            <person name="Liang L."/>
        </authorList>
    </citation>
    <scope>NUCLEOTIDE SEQUENCE</scope>
    <source>
        <strain evidence="3">YMF1.00031</strain>
    </source>
</reference>
<dbReference type="PANTHER" id="PTHR11362">
    <property type="entry name" value="PHOSPHATIDYLETHANOLAMINE-BINDING PROTEIN"/>
    <property type="match status" value="1"/>
</dbReference>
<accession>A0AAD6IPP8</accession>
<name>A0AAD6IPP8_DREDA</name>
<dbReference type="Pfam" id="PF01161">
    <property type="entry name" value="PBP"/>
    <property type="match status" value="1"/>
</dbReference>
<comment type="caution">
    <text evidence="3">The sequence shown here is derived from an EMBL/GenBank/DDBJ whole genome shotgun (WGS) entry which is preliminary data.</text>
</comment>
<evidence type="ECO:0000256" key="2">
    <source>
        <dbReference type="SAM" id="SignalP"/>
    </source>
</evidence>
<dbReference type="Proteomes" id="UP001221413">
    <property type="component" value="Unassembled WGS sequence"/>
</dbReference>
<feature type="signal peptide" evidence="2">
    <location>
        <begin position="1"/>
        <end position="16"/>
    </location>
</feature>
<dbReference type="InterPro" id="IPR036610">
    <property type="entry name" value="PEBP-like_sf"/>
</dbReference>
<dbReference type="GO" id="GO:0030162">
    <property type="term" value="P:regulation of proteolysis"/>
    <property type="evidence" value="ECO:0007669"/>
    <property type="project" value="TreeGrafter"/>
</dbReference>
<dbReference type="SUPFAM" id="SSF49777">
    <property type="entry name" value="PEBP-like"/>
    <property type="match status" value="1"/>
</dbReference>
<dbReference type="PANTHER" id="PTHR11362:SF148">
    <property type="entry name" value="CARBOXYPEPTIDASE Y INHIBITOR"/>
    <property type="match status" value="1"/>
</dbReference>
<dbReference type="InterPro" id="IPR008914">
    <property type="entry name" value="PEBP"/>
</dbReference>
<dbReference type="EMBL" id="JAQGDS010000016">
    <property type="protein sequence ID" value="KAJ6256003.1"/>
    <property type="molecule type" value="Genomic_DNA"/>
</dbReference>
<gene>
    <name evidence="3" type="ORF">Dda_9297</name>
</gene>
<feature type="chain" id="PRO_5042149889" description="PEBP-like protein" evidence="2">
    <location>
        <begin position="17"/>
        <end position="307"/>
    </location>
</feature>
<evidence type="ECO:0008006" key="5">
    <source>
        <dbReference type="Google" id="ProtNLM"/>
    </source>
</evidence>
<proteinExistence type="inferred from homology"/>
<dbReference type="GO" id="GO:0005543">
    <property type="term" value="F:phospholipid binding"/>
    <property type="evidence" value="ECO:0007669"/>
    <property type="project" value="TreeGrafter"/>
</dbReference>
<dbReference type="InterPro" id="IPR001858">
    <property type="entry name" value="Phosphatidylethanolamine-bd_CS"/>
</dbReference>
<dbReference type="GO" id="GO:0030414">
    <property type="term" value="F:peptidase inhibitor activity"/>
    <property type="evidence" value="ECO:0007669"/>
    <property type="project" value="TreeGrafter"/>
</dbReference>
<keyword evidence="4" id="KW-1185">Reference proteome</keyword>
<dbReference type="InterPro" id="IPR035810">
    <property type="entry name" value="PEBP_euk"/>
</dbReference>
<comment type="similarity">
    <text evidence="1">Belongs to the phosphatidylethanolamine-binding protein family.</text>
</comment>
<dbReference type="AlphaFoldDB" id="A0AAD6IPP8"/>